<dbReference type="CDD" id="cd16964">
    <property type="entry name" value="YqgF"/>
    <property type="match status" value="1"/>
</dbReference>
<comment type="similarity">
    <text evidence="5">Belongs to the YqgF HJR family.</text>
</comment>
<dbReference type="GO" id="GO:0004518">
    <property type="term" value="F:nuclease activity"/>
    <property type="evidence" value="ECO:0007669"/>
    <property type="project" value="UniProtKB-KW"/>
</dbReference>
<dbReference type="SMART" id="SM00732">
    <property type="entry name" value="YqgFc"/>
    <property type="match status" value="1"/>
</dbReference>
<evidence type="ECO:0000313" key="12">
    <source>
        <dbReference type="EMBL" id="CRI45711.1"/>
    </source>
</evidence>
<keyword evidence="1 5" id="KW-0963">Cytoplasm</keyword>
<evidence type="ECO:0000259" key="6">
    <source>
        <dbReference type="SMART" id="SM00732"/>
    </source>
</evidence>
<dbReference type="PANTHER" id="PTHR33317">
    <property type="entry name" value="POLYNUCLEOTIDYL TRANSFERASE, RIBONUCLEASE H-LIKE SUPERFAMILY PROTEIN"/>
    <property type="match status" value="1"/>
</dbReference>
<dbReference type="NCBIfam" id="TIGR00250">
    <property type="entry name" value="RNAse_H_YqgF"/>
    <property type="match status" value="1"/>
</dbReference>
<feature type="domain" description="YqgF/RNase H-like" evidence="6">
    <location>
        <begin position="11"/>
        <end position="113"/>
    </location>
</feature>
<dbReference type="EMBL" id="LN847240">
    <property type="protein sequence ID" value="CRI50265.1"/>
    <property type="molecule type" value="Genomic_DNA"/>
</dbReference>
<dbReference type="EMBL" id="LN847245">
    <property type="protein sequence ID" value="CRI51392.1"/>
    <property type="molecule type" value="Genomic_DNA"/>
</dbReference>
<dbReference type="InterPro" id="IPR006641">
    <property type="entry name" value="YqgF/RNaseH-like_dom"/>
</dbReference>
<evidence type="ECO:0000313" key="17">
    <source>
        <dbReference type="EMBL" id="CRI52523.1"/>
    </source>
</evidence>
<dbReference type="EMBL" id="LN847244">
    <property type="protein sequence ID" value="CRI49135.1"/>
    <property type="molecule type" value="Genomic_DNA"/>
</dbReference>
<dbReference type="GO" id="GO:0005829">
    <property type="term" value="C:cytosol"/>
    <property type="evidence" value="ECO:0007669"/>
    <property type="project" value="TreeGrafter"/>
</dbReference>
<evidence type="ECO:0000313" key="11">
    <source>
        <dbReference type="EMBL" id="CRI43472.1"/>
    </source>
</evidence>
<dbReference type="EMBL" id="LN847135">
    <property type="protein sequence ID" value="CRI43472.1"/>
    <property type="molecule type" value="Genomic_DNA"/>
</dbReference>
<evidence type="ECO:0000256" key="3">
    <source>
        <dbReference type="ARBA" id="ARBA00022722"/>
    </source>
</evidence>
<dbReference type="GO" id="GO:0000967">
    <property type="term" value="P:rRNA 5'-end processing"/>
    <property type="evidence" value="ECO:0007669"/>
    <property type="project" value="UniProtKB-UniRule"/>
</dbReference>
<dbReference type="SMR" id="A0A0F7XJ56"/>
<gene>
    <name evidence="7" type="ORF">BN1224_CV15_B_01720</name>
    <name evidence="10" type="ORF">BN1224_DC9_BG_00090</name>
    <name evidence="9" type="ORF">BN1224_GiD_A_02470</name>
    <name evidence="11" type="ORF">BN1224_H12_BV_00050</name>
    <name evidence="12" type="ORF">BN1224_MUL2216_D_00910</name>
    <name evidence="13" type="ORF">BN1224_Panola_E_00570</name>
    <name evidence="15" type="ORF">BN1224_PB1_B_02340</name>
    <name evidence="14" type="ORF">BN1224_U1271_C_00750</name>
    <name evidence="16" type="ORF">BN1224_UZG1_A_02470</name>
    <name evidence="17" type="ORF">BN1224_Wien2_E_00200</name>
    <name evidence="18" type="ORF">BN1224_YK41_BA_00030</name>
    <name evidence="8" type="ORF">CWL029c_C_00750</name>
</gene>
<keyword evidence="4 5" id="KW-0378">Hydrolase</keyword>
<dbReference type="EMBL" id="LN847038">
    <property type="protein sequence ID" value="CRI42361.1"/>
    <property type="molecule type" value="Genomic_DNA"/>
</dbReference>
<dbReference type="EC" id="3.1.-.-" evidence="5"/>
<evidence type="ECO:0000313" key="15">
    <source>
        <dbReference type="EMBL" id="CRI50265.1"/>
    </source>
</evidence>
<dbReference type="EMBL" id="LN847231">
    <property type="protein sequence ID" value="CRI46840.1"/>
    <property type="molecule type" value="Genomic_DNA"/>
</dbReference>
<evidence type="ECO:0000256" key="1">
    <source>
        <dbReference type="ARBA" id="ARBA00022490"/>
    </source>
</evidence>
<dbReference type="EMBL" id="LN847008">
    <property type="protein sequence ID" value="CRI41246.1"/>
    <property type="molecule type" value="Genomic_DNA"/>
</dbReference>
<dbReference type="PATRIC" id="fig|83558.13.peg.256"/>
<organism evidence="17">
    <name type="scientific">Chlamydia pneumoniae</name>
    <name type="common">Chlamydophila pneumoniae</name>
    <dbReference type="NCBI Taxonomy" id="83558"/>
    <lineage>
        <taxon>Bacteria</taxon>
        <taxon>Pseudomonadati</taxon>
        <taxon>Chlamydiota</taxon>
        <taxon>Chlamydiia</taxon>
        <taxon>Chlamydiales</taxon>
        <taxon>Chlamydiaceae</taxon>
        <taxon>Chlamydia/Chlamydophila group</taxon>
        <taxon>Chlamydia</taxon>
    </lineage>
</organism>
<evidence type="ECO:0000313" key="13">
    <source>
        <dbReference type="EMBL" id="CRI46840.1"/>
    </source>
</evidence>
<dbReference type="Pfam" id="PF03652">
    <property type="entry name" value="RuvX"/>
    <property type="match status" value="1"/>
</dbReference>
<comment type="function">
    <text evidence="5">Could be a nuclease involved in processing of the 5'-end of pre-16S rRNA.</text>
</comment>
<name>A0A0F7XJ56_CHLPN</name>
<evidence type="ECO:0000313" key="14">
    <source>
        <dbReference type="EMBL" id="CRI49135.1"/>
    </source>
</evidence>
<evidence type="ECO:0000313" key="9">
    <source>
        <dbReference type="EMBL" id="CRI41246.1"/>
    </source>
</evidence>
<dbReference type="HAMAP" id="MF_00651">
    <property type="entry name" value="Nuclease_YqgF"/>
    <property type="match status" value="1"/>
</dbReference>
<proteinExistence type="inferred from homology"/>
<reference evidence="17" key="1">
    <citation type="submission" date="2015-05" db="EMBL/GenBank/DDBJ databases">
        <authorList>
            <person name="Rattei Thomas"/>
        </authorList>
    </citation>
    <scope>NUCLEOTIDE SEQUENCE</scope>
    <source>
        <strain evidence="7">CV15</strain>
        <strain evidence="8">CWL029c</strain>
        <strain evidence="10">DC9</strain>
        <strain evidence="9">GiD</strain>
        <strain evidence="11">H12</strain>
        <strain evidence="12">MUL2216</strain>
        <strain evidence="13">Panola</strain>
        <strain evidence="15">PB1</strain>
        <strain evidence="14">U1271</strain>
        <strain evidence="16">UZG1</strain>
        <strain evidence="17">Wien2</strain>
        <strain evidence="18">YK41</strain>
    </source>
</reference>
<comment type="subcellular location">
    <subcellularLocation>
        <location evidence="5">Cytoplasm</location>
    </subcellularLocation>
</comment>
<dbReference type="AlphaFoldDB" id="A0A0F7XJ56"/>
<dbReference type="EMBL" id="LN846998">
    <property type="protein sequence ID" value="CRI37849.1"/>
    <property type="molecule type" value="Genomic_DNA"/>
</dbReference>
<dbReference type="InterPro" id="IPR012337">
    <property type="entry name" value="RNaseH-like_sf"/>
</dbReference>
<keyword evidence="2 5" id="KW-0690">Ribosome biogenesis</keyword>
<dbReference type="GO" id="GO:0016788">
    <property type="term" value="F:hydrolase activity, acting on ester bonds"/>
    <property type="evidence" value="ECO:0007669"/>
    <property type="project" value="UniProtKB-UniRule"/>
</dbReference>
<keyword evidence="3 5" id="KW-0540">Nuclease</keyword>
<accession>A0A0F7XJ56</accession>
<evidence type="ECO:0000256" key="5">
    <source>
        <dbReference type="HAMAP-Rule" id="MF_00651"/>
    </source>
</evidence>
<dbReference type="InterPro" id="IPR005227">
    <property type="entry name" value="YqgF"/>
</dbReference>
<evidence type="ECO:0000256" key="4">
    <source>
        <dbReference type="ARBA" id="ARBA00022801"/>
    </source>
</evidence>
<protein>
    <recommendedName>
        <fullName evidence="5">Putative pre-16S rRNA nuclease</fullName>
        <ecNumber evidence="5">3.1.-.-</ecNumber>
    </recommendedName>
</protein>
<dbReference type="PANTHER" id="PTHR33317:SF4">
    <property type="entry name" value="POLYNUCLEOTIDYL TRANSFERASE, RIBONUCLEASE H-LIKE SUPERFAMILY PROTEIN"/>
    <property type="match status" value="1"/>
</dbReference>
<dbReference type="SUPFAM" id="SSF53098">
    <property type="entry name" value="Ribonuclease H-like"/>
    <property type="match status" value="1"/>
</dbReference>
<dbReference type="EMBL" id="LN849030">
    <property type="protein sequence ID" value="CRI72884.1"/>
    <property type="molecule type" value="Genomic_DNA"/>
</dbReference>
<evidence type="ECO:0000313" key="18">
    <source>
        <dbReference type="EMBL" id="CRI72884.1"/>
    </source>
</evidence>
<evidence type="ECO:0000313" key="8">
    <source>
        <dbReference type="EMBL" id="CRI40115.1"/>
    </source>
</evidence>
<sequence length="154" mass="16914">MQAMSKPSSCKAYLGIDYGKKRIGLAYAAEPLLLTLPIGNIEAGKNLKLSAEALHKIILSRNITCVVLGNPLPMQKGLYSSLQEEVSLLAEELKKLSTVEIILWDERLSSVQAERMLKQDCGLSRKDRKGKTDSLAATLILTSFLDSLPKKLTL</sequence>
<evidence type="ECO:0000256" key="2">
    <source>
        <dbReference type="ARBA" id="ARBA00022517"/>
    </source>
</evidence>
<evidence type="ECO:0000313" key="7">
    <source>
        <dbReference type="EMBL" id="CRI37849.1"/>
    </source>
</evidence>
<dbReference type="EMBL" id="LN847225">
    <property type="protein sequence ID" value="CRI45711.1"/>
    <property type="molecule type" value="Genomic_DNA"/>
</dbReference>
<dbReference type="EMBL" id="LN847003">
    <property type="protein sequence ID" value="CRI40115.1"/>
    <property type="molecule type" value="Genomic_DNA"/>
</dbReference>
<dbReference type="EMBL" id="LN847252">
    <property type="protein sequence ID" value="CRI52523.1"/>
    <property type="molecule type" value="Genomic_DNA"/>
</dbReference>
<evidence type="ECO:0000313" key="16">
    <source>
        <dbReference type="EMBL" id="CRI51392.1"/>
    </source>
</evidence>
<evidence type="ECO:0000313" key="10">
    <source>
        <dbReference type="EMBL" id="CRI42361.1"/>
    </source>
</evidence>
<dbReference type="InterPro" id="IPR037027">
    <property type="entry name" value="YqgF/RNaseH-like_dom_sf"/>
</dbReference>
<dbReference type="Gene3D" id="3.30.420.140">
    <property type="entry name" value="YqgF/RNase H-like domain"/>
    <property type="match status" value="1"/>
</dbReference>